<dbReference type="PROSITE" id="PS00675">
    <property type="entry name" value="SIGMA54_INTERACT_1"/>
    <property type="match status" value="1"/>
</dbReference>
<name>A0A381VK94_9ZZZZ</name>
<dbReference type="GO" id="GO:0006355">
    <property type="term" value="P:regulation of DNA-templated transcription"/>
    <property type="evidence" value="ECO:0007669"/>
    <property type="project" value="InterPro"/>
</dbReference>
<evidence type="ECO:0000259" key="7">
    <source>
        <dbReference type="PROSITE" id="PS50113"/>
    </source>
</evidence>
<dbReference type="PROSITE" id="PS00676">
    <property type="entry name" value="SIGMA54_INTERACT_2"/>
    <property type="match status" value="1"/>
</dbReference>
<dbReference type="InterPro" id="IPR002078">
    <property type="entry name" value="Sigma_54_int"/>
</dbReference>
<dbReference type="PROSITE" id="PS50113">
    <property type="entry name" value="PAC"/>
    <property type="match status" value="1"/>
</dbReference>
<dbReference type="InterPro" id="IPR027417">
    <property type="entry name" value="P-loop_NTPase"/>
</dbReference>
<sequence length="450" mass="50967">MKGFFLKEVALDRKPGDINDEMLEAILNRIGDAVCVFDRNFNVLFQSPLHIKWFDKLEEFICFKRVDEIKPNRTIKTIANETGSQLHLEVSTFPIKNDEGACVAGINIVRDVSHTMELEEKSKELALFKQQQLDQLELKTIIGNSKPIQKVLEGVHKISKLDTVVYIQGDTGTGKELVARAIHKLSLRSEKPFLAINCGALSETLLDSELFGHTKGAFTGADSEFIGLFEAADGGTLFLDEIGEMSTGTQVKLLRVLQDGEVRKLGATTSKKVNVRVITATHRDIAKLVVENKFREDLFYRIHVFTIRTPTLKERSEDILLLAENFLQEFARQQNKIVRKISDEAILLFKRYSWPGNIRELRNIIERATILCESDVLQPSDLPVAILNNENGKNLSNKLVTLQTGDDPHKMKILASLEKNRWNKTLAAKDLNISRATLWRKMKAYSLHNN</sequence>
<dbReference type="InterPro" id="IPR000700">
    <property type="entry name" value="PAS-assoc_C"/>
</dbReference>
<dbReference type="SUPFAM" id="SSF46689">
    <property type="entry name" value="Homeodomain-like"/>
    <property type="match status" value="1"/>
</dbReference>
<keyword evidence="5" id="KW-0804">Transcription</keyword>
<dbReference type="PRINTS" id="PR01590">
    <property type="entry name" value="HTHFIS"/>
</dbReference>
<evidence type="ECO:0008006" key="9">
    <source>
        <dbReference type="Google" id="ProtNLM"/>
    </source>
</evidence>
<dbReference type="GO" id="GO:0005524">
    <property type="term" value="F:ATP binding"/>
    <property type="evidence" value="ECO:0007669"/>
    <property type="project" value="UniProtKB-KW"/>
</dbReference>
<reference evidence="8" key="1">
    <citation type="submission" date="2018-05" db="EMBL/GenBank/DDBJ databases">
        <authorList>
            <person name="Lanie J.A."/>
            <person name="Ng W.-L."/>
            <person name="Kazmierczak K.M."/>
            <person name="Andrzejewski T.M."/>
            <person name="Davidsen T.M."/>
            <person name="Wayne K.J."/>
            <person name="Tettelin H."/>
            <person name="Glass J.I."/>
            <person name="Rusch D."/>
            <person name="Podicherti R."/>
            <person name="Tsui H.-C.T."/>
            <person name="Winkler M.E."/>
        </authorList>
    </citation>
    <scope>NUCLEOTIDE SEQUENCE</scope>
</reference>
<dbReference type="SUPFAM" id="SSF52540">
    <property type="entry name" value="P-loop containing nucleoside triphosphate hydrolases"/>
    <property type="match status" value="1"/>
</dbReference>
<dbReference type="Pfam" id="PF00158">
    <property type="entry name" value="Sigma54_activat"/>
    <property type="match status" value="1"/>
</dbReference>
<dbReference type="EMBL" id="UINC01009002">
    <property type="protein sequence ID" value="SVA40451.1"/>
    <property type="molecule type" value="Genomic_DNA"/>
</dbReference>
<keyword evidence="3" id="KW-0805">Transcription regulation</keyword>
<accession>A0A381VK94</accession>
<evidence type="ECO:0000256" key="2">
    <source>
        <dbReference type="ARBA" id="ARBA00022840"/>
    </source>
</evidence>
<dbReference type="InterPro" id="IPR058031">
    <property type="entry name" value="AAA_lid_NorR"/>
</dbReference>
<proteinExistence type="predicted"/>
<evidence type="ECO:0000259" key="6">
    <source>
        <dbReference type="PROSITE" id="PS50045"/>
    </source>
</evidence>
<dbReference type="AlphaFoldDB" id="A0A381VK94"/>
<dbReference type="PANTHER" id="PTHR32071">
    <property type="entry name" value="TRANSCRIPTIONAL REGULATORY PROTEIN"/>
    <property type="match status" value="1"/>
</dbReference>
<dbReference type="PROSITE" id="PS00688">
    <property type="entry name" value="SIGMA54_INTERACT_3"/>
    <property type="match status" value="1"/>
</dbReference>
<evidence type="ECO:0000256" key="4">
    <source>
        <dbReference type="ARBA" id="ARBA00023125"/>
    </source>
</evidence>
<dbReference type="Gene3D" id="1.10.8.60">
    <property type="match status" value="1"/>
</dbReference>
<dbReference type="InterPro" id="IPR009057">
    <property type="entry name" value="Homeodomain-like_sf"/>
</dbReference>
<keyword evidence="4" id="KW-0238">DNA-binding</keyword>
<dbReference type="PANTHER" id="PTHR32071:SF57">
    <property type="entry name" value="C4-DICARBOXYLATE TRANSPORT TRANSCRIPTIONAL REGULATORY PROTEIN DCTD"/>
    <property type="match status" value="1"/>
</dbReference>
<keyword evidence="2" id="KW-0067">ATP-binding</keyword>
<evidence type="ECO:0000256" key="5">
    <source>
        <dbReference type="ARBA" id="ARBA00023163"/>
    </source>
</evidence>
<dbReference type="CDD" id="cd00009">
    <property type="entry name" value="AAA"/>
    <property type="match status" value="1"/>
</dbReference>
<dbReference type="InterPro" id="IPR025944">
    <property type="entry name" value="Sigma_54_int_dom_CS"/>
</dbReference>
<dbReference type="Pfam" id="PF25601">
    <property type="entry name" value="AAA_lid_14"/>
    <property type="match status" value="1"/>
</dbReference>
<protein>
    <recommendedName>
        <fullName evidence="9">Sigma-54 factor interaction domain-containing protein</fullName>
    </recommendedName>
</protein>
<evidence type="ECO:0000313" key="8">
    <source>
        <dbReference type="EMBL" id="SVA40451.1"/>
    </source>
</evidence>
<dbReference type="InterPro" id="IPR025662">
    <property type="entry name" value="Sigma_54_int_dom_ATP-bd_1"/>
</dbReference>
<evidence type="ECO:0000256" key="3">
    <source>
        <dbReference type="ARBA" id="ARBA00023015"/>
    </source>
</evidence>
<dbReference type="GO" id="GO:0043565">
    <property type="term" value="F:sequence-specific DNA binding"/>
    <property type="evidence" value="ECO:0007669"/>
    <property type="project" value="InterPro"/>
</dbReference>
<dbReference type="InterPro" id="IPR025943">
    <property type="entry name" value="Sigma_54_int_dom_ATP-bd_2"/>
</dbReference>
<dbReference type="InterPro" id="IPR003593">
    <property type="entry name" value="AAA+_ATPase"/>
</dbReference>
<feature type="domain" description="Sigma-54 factor interaction" evidence="6">
    <location>
        <begin position="141"/>
        <end position="370"/>
    </location>
</feature>
<feature type="domain" description="PAC" evidence="7">
    <location>
        <begin position="71"/>
        <end position="124"/>
    </location>
</feature>
<dbReference type="Gene3D" id="3.40.50.300">
    <property type="entry name" value="P-loop containing nucleotide triphosphate hydrolases"/>
    <property type="match status" value="1"/>
</dbReference>
<dbReference type="FunFam" id="3.40.50.300:FF:000006">
    <property type="entry name" value="DNA-binding transcriptional regulator NtrC"/>
    <property type="match status" value="1"/>
</dbReference>
<dbReference type="InterPro" id="IPR002197">
    <property type="entry name" value="HTH_Fis"/>
</dbReference>
<dbReference type="PROSITE" id="PS50045">
    <property type="entry name" value="SIGMA54_INTERACT_4"/>
    <property type="match status" value="1"/>
</dbReference>
<dbReference type="SMART" id="SM00382">
    <property type="entry name" value="AAA"/>
    <property type="match status" value="1"/>
</dbReference>
<evidence type="ECO:0000256" key="1">
    <source>
        <dbReference type="ARBA" id="ARBA00022741"/>
    </source>
</evidence>
<dbReference type="Gene3D" id="1.10.10.60">
    <property type="entry name" value="Homeodomain-like"/>
    <property type="match status" value="1"/>
</dbReference>
<keyword evidence="1" id="KW-0547">Nucleotide-binding</keyword>
<dbReference type="Pfam" id="PF02954">
    <property type="entry name" value="HTH_8"/>
    <property type="match status" value="1"/>
</dbReference>
<organism evidence="8">
    <name type="scientific">marine metagenome</name>
    <dbReference type="NCBI Taxonomy" id="408172"/>
    <lineage>
        <taxon>unclassified sequences</taxon>
        <taxon>metagenomes</taxon>
        <taxon>ecological metagenomes</taxon>
    </lineage>
</organism>
<gene>
    <name evidence="8" type="ORF">METZ01_LOCUS93305</name>
</gene>